<comment type="caution">
    <text evidence="3">The sequence shown here is derived from an EMBL/GenBank/DDBJ whole genome shotgun (WGS) entry which is preliminary data.</text>
</comment>
<feature type="signal peptide" evidence="2">
    <location>
        <begin position="1"/>
        <end position="30"/>
    </location>
</feature>
<keyword evidence="2" id="KW-0732">Signal</keyword>
<keyword evidence="1" id="KW-0175">Coiled coil</keyword>
<keyword evidence="4" id="KW-1185">Reference proteome</keyword>
<gene>
    <name evidence="3" type="ORF">WMO63_20945</name>
</gene>
<protein>
    <submittedName>
        <fullName evidence="3">Uncharacterized protein</fullName>
    </submittedName>
</protein>
<reference evidence="3 4" key="1">
    <citation type="submission" date="2024-03" db="EMBL/GenBank/DDBJ databases">
        <title>Human intestinal bacterial collection.</title>
        <authorList>
            <person name="Pauvert C."/>
            <person name="Hitch T.C.A."/>
            <person name="Clavel T."/>
        </authorList>
    </citation>
    <scope>NUCLEOTIDE SEQUENCE [LARGE SCALE GENOMIC DNA]</scope>
    <source>
        <strain evidence="3 4">CLA-SR-H024</strain>
    </source>
</reference>
<evidence type="ECO:0000313" key="4">
    <source>
        <dbReference type="Proteomes" id="UP001465426"/>
    </source>
</evidence>
<evidence type="ECO:0000256" key="2">
    <source>
        <dbReference type="SAM" id="SignalP"/>
    </source>
</evidence>
<dbReference type="Proteomes" id="UP001465426">
    <property type="component" value="Unassembled WGS sequence"/>
</dbReference>
<evidence type="ECO:0000313" key="3">
    <source>
        <dbReference type="EMBL" id="MEQ2468129.1"/>
    </source>
</evidence>
<name>A0ABV1F421_9BACI</name>
<proteinExistence type="predicted"/>
<dbReference type="RefSeq" id="WP_349205321.1">
    <property type="nucleotide sequence ID" value="NZ_JBBMFN010000078.1"/>
</dbReference>
<dbReference type="EMBL" id="JBBMFN010000078">
    <property type="protein sequence ID" value="MEQ2468129.1"/>
    <property type="molecule type" value="Genomic_DNA"/>
</dbReference>
<feature type="chain" id="PRO_5046396102" evidence="2">
    <location>
        <begin position="31"/>
        <end position="99"/>
    </location>
</feature>
<evidence type="ECO:0000256" key="1">
    <source>
        <dbReference type="SAM" id="Coils"/>
    </source>
</evidence>
<sequence>MSKLLIKTSVITFGIAASLALTNTTSIALASSEEDLQNKKLNILENRSKVQDGLEQAVEELDNIKTEQDKINDEIKRLDMLITETNSKIRENDENIKNH</sequence>
<feature type="coiled-coil region" evidence="1">
    <location>
        <begin position="47"/>
        <end position="81"/>
    </location>
</feature>
<organism evidence="3 4">
    <name type="scientific">Niallia hominis</name>
    <dbReference type="NCBI Taxonomy" id="3133173"/>
    <lineage>
        <taxon>Bacteria</taxon>
        <taxon>Bacillati</taxon>
        <taxon>Bacillota</taxon>
        <taxon>Bacilli</taxon>
        <taxon>Bacillales</taxon>
        <taxon>Bacillaceae</taxon>
        <taxon>Niallia</taxon>
    </lineage>
</organism>
<accession>A0ABV1F421</accession>